<reference evidence="2" key="1">
    <citation type="submission" date="2020-07" db="EMBL/GenBank/DDBJ databases">
        <title>Huge and variable diversity of episymbiotic CPR bacteria and DPANN archaea in groundwater ecosystems.</title>
        <authorList>
            <person name="He C.Y."/>
            <person name="Keren R."/>
            <person name="Whittaker M."/>
            <person name="Farag I.F."/>
            <person name="Doudna J."/>
            <person name="Cate J.H.D."/>
            <person name="Banfield J.F."/>
        </authorList>
    </citation>
    <scope>NUCLEOTIDE SEQUENCE</scope>
    <source>
        <strain evidence="2">NC_groundwater_1482_Ag_S-0.65um_47_24</strain>
    </source>
</reference>
<organism evidence="2 3">
    <name type="scientific">Tectimicrobiota bacterium</name>
    <dbReference type="NCBI Taxonomy" id="2528274"/>
    <lineage>
        <taxon>Bacteria</taxon>
        <taxon>Pseudomonadati</taxon>
        <taxon>Nitrospinota/Tectimicrobiota group</taxon>
        <taxon>Candidatus Tectimicrobiota</taxon>
    </lineage>
</organism>
<dbReference type="EMBL" id="JACQWF010000016">
    <property type="protein sequence ID" value="MBI4594810.1"/>
    <property type="molecule type" value="Genomic_DNA"/>
</dbReference>
<accession>A0A933LP87</accession>
<evidence type="ECO:0000313" key="3">
    <source>
        <dbReference type="Proteomes" id="UP000772181"/>
    </source>
</evidence>
<comment type="caution">
    <text evidence="2">The sequence shown here is derived from an EMBL/GenBank/DDBJ whole genome shotgun (WGS) entry which is preliminary data.</text>
</comment>
<gene>
    <name evidence="2" type="ORF">HY730_00345</name>
</gene>
<dbReference type="AlphaFoldDB" id="A0A933LP87"/>
<evidence type="ECO:0000313" key="2">
    <source>
        <dbReference type="EMBL" id="MBI4594810.1"/>
    </source>
</evidence>
<proteinExistence type="predicted"/>
<dbReference type="Pfam" id="PF14338">
    <property type="entry name" value="Mrr_N"/>
    <property type="match status" value="1"/>
</dbReference>
<sequence>MNLNFMDFEIPLLKVLVKLGGKGSPGDVYLEVERTMGLNATDFPEEYGKYKSGAIKWKNKPAWAREYLKRKGQLDGSERGIWKITEIGKEQLNHLNKTQKDPDEGLAPLLGVDASMSDENISPEEGFNKIENIQVHETGGILGVRGIVYEPINEQGVILLFAALCHELGFMIEGIRSAFPDSLLRRRNAKGTWNSCRAEFEFKSSFFKLHKHDPKQCDLIICWEHD</sequence>
<protein>
    <submittedName>
        <fullName evidence="2">Winged helix-turn-helix domain-containing protein</fullName>
    </submittedName>
</protein>
<dbReference type="Proteomes" id="UP000772181">
    <property type="component" value="Unassembled WGS sequence"/>
</dbReference>
<name>A0A933LP87_UNCTE</name>
<evidence type="ECO:0000259" key="1">
    <source>
        <dbReference type="Pfam" id="PF14338"/>
    </source>
</evidence>
<feature type="domain" description="Restriction system protein Mrr-like N-terminal" evidence="1">
    <location>
        <begin position="7"/>
        <end position="93"/>
    </location>
</feature>
<dbReference type="InterPro" id="IPR025745">
    <property type="entry name" value="Mrr-like_N_dom"/>
</dbReference>